<feature type="transmembrane region" description="Helical" evidence="9">
    <location>
        <begin position="133"/>
        <end position="158"/>
    </location>
</feature>
<evidence type="ECO:0000313" key="11">
    <source>
        <dbReference type="EMBL" id="SHK83179.1"/>
    </source>
</evidence>
<evidence type="ECO:0000259" key="10">
    <source>
        <dbReference type="PROSITE" id="PS51105"/>
    </source>
</evidence>
<dbReference type="RefSeq" id="WP_073278087.1">
    <property type="nucleotide sequence ID" value="NZ_FRAC01000018.1"/>
</dbReference>
<feature type="transmembrane region" description="Helical" evidence="9">
    <location>
        <begin position="31"/>
        <end position="53"/>
    </location>
</feature>
<evidence type="ECO:0000256" key="8">
    <source>
        <dbReference type="PIRNR" id="PIRNR006351"/>
    </source>
</evidence>
<keyword evidence="3 8" id="KW-1003">Cell membrane</keyword>
<keyword evidence="2 8" id="KW-0813">Transport</keyword>
<dbReference type="Proteomes" id="UP000184386">
    <property type="component" value="Unassembled WGS sequence"/>
</dbReference>
<evidence type="ECO:0000256" key="1">
    <source>
        <dbReference type="ARBA" id="ARBA00004651"/>
    </source>
</evidence>
<organism evidence="11 12">
    <name type="scientific">Anaerocolumna jejuensis DSM 15929</name>
    <dbReference type="NCBI Taxonomy" id="1121322"/>
    <lineage>
        <taxon>Bacteria</taxon>
        <taxon>Bacillati</taxon>
        <taxon>Bacillota</taxon>
        <taxon>Clostridia</taxon>
        <taxon>Lachnospirales</taxon>
        <taxon>Lachnospiraceae</taxon>
        <taxon>Anaerocolumna</taxon>
    </lineage>
</organism>
<dbReference type="GO" id="GO:0008982">
    <property type="term" value="F:protein-N(PI)-phosphohistidine-sugar phosphotransferase activity"/>
    <property type="evidence" value="ECO:0007669"/>
    <property type="project" value="UniProtKB-UniRule"/>
</dbReference>
<feature type="transmembrane region" description="Helical" evidence="9">
    <location>
        <begin position="226"/>
        <end position="253"/>
    </location>
</feature>
<name>A0A1M6VP07_9FIRM</name>
<keyword evidence="6 9" id="KW-1133">Transmembrane helix</keyword>
<feature type="transmembrane region" description="Helical" evidence="9">
    <location>
        <begin position="378"/>
        <end position="406"/>
    </location>
</feature>
<keyword evidence="4 8" id="KW-0762">Sugar transport</keyword>
<evidence type="ECO:0000256" key="6">
    <source>
        <dbReference type="ARBA" id="ARBA00022989"/>
    </source>
</evidence>
<dbReference type="PANTHER" id="PTHR33989:SF4">
    <property type="entry name" value="PTS SYSTEM N,N'-DIACETYLCHITOBIOSE-SPECIFIC EIIC COMPONENT"/>
    <property type="match status" value="1"/>
</dbReference>
<dbReference type="Pfam" id="PF02378">
    <property type="entry name" value="PTS_EIIC"/>
    <property type="match status" value="1"/>
</dbReference>
<sequence length="422" mass="46464">MEKLTSFLDRYLTPVFSRFGENRYLQAVSGAFFSTLPVIIVGSIFTLIGNFPIQAYIDWLKSIGVYDIISLVGNSTTDIIALMTVFFAAYNLAAEFKVKEYPAGLLALVSYFIVTPHFIVVEGIEKPISAVAYGYFGSNSLFVALIIGLLMGRIYIFVIQKGWVLKMPESVPPKVAQSFTPIFAGFFVALVSLVIAAIFKATSYGNIHEFVTKVVQAPLTNMGSSLAFFVGLYMLMNLCWFFGIHGAAVYAAAQPIVNAINLANLTAFQNGQPLPNMYANWVLFLKIGGLGSTLGLCAYMAFRAKSERYRSLGKMALVPSIFNINEPLCFGMPLMLNPYMFVPLVLNPLICGIFAYLVQNSGLVNYTRGLSLPWTTPALLNGFLQGGTSVMLLQLVCLIICTVMYIPFFRVMDKNAVAEEKK</sequence>
<feature type="transmembrane region" description="Helical" evidence="9">
    <location>
        <begin position="65"/>
        <end position="89"/>
    </location>
</feature>
<dbReference type="AlphaFoldDB" id="A0A1M6VP07"/>
<keyword evidence="12" id="KW-1185">Reference proteome</keyword>
<dbReference type="InterPro" id="IPR004501">
    <property type="entry name" value="PTS_EIIC_3"/>
</dbReference>
<dbReference type="GO" id="GO:1901264">
    <property type="term" value="P:carbohydrate derivative transport"/>
    <property type="evidence" value="ECO:0007669"/>
    <property type="project" value="TreeGrafter"/>
</dbReference>
<dbReference type="PANTHER" id="PTHR33989">
    <property type="match status" value="1"/>
</dbReference>
<dbReference type="PROSITE" id="PS51105">
    <property type="entry name" value="PTS_EIIC_TYPE_3"/>
    <property type="match status" value="1"/>
</dbReference>
<dbReference type="InterPro" id="IPR003352">
    <property type="entry name" value="PTS_EIIC"/>
</dbReference>
<dbReference type="InterPro" id="IPR004796">
    <property type="entry name" value="PTS_IIC_cello"/>
</dbReference>
<comment type="function">
    <text evidence="8">The phosphoenolpyruvate-dependent sugar phosphotransferase system (PTS), a major carbohydrate active -transport system, catalyzes the phosphorylation of incoming sugar substrates concomitant with their translocation across the cell membrane.</text>
</comment>
<reference evidence="11 12" key="1">
    <citation type="submission" date="2016-11" db="EMBL/GenBank/DDBJ databases">
        <authorList>
            <person name="Jaros S."/>
            <person name="Januszkiewicz K."/>
            <person name="Wedrychowicz H."/>
        </authorList>
    </citation>
    <scope>NUCLEOTIDE SEQUENCE [LARGE SCALE GENOMIC DNA]</scope>
    <source>
        <strain evidence="11 12">DSM 15929</strain>
    </source>
</reference>
<dbReference type="EMBL" id="FRAC01000018">
    <property type="protein sequence ID" value="SHK83179.1"/>
    <property type="molecule type" value="Genomic_DNA"/>
</dbReference>
<evidence type="ECO:0000256" key="3">
    <source>
        <dbReference type="ARBA" id="ARBA00022475"/>
    </source>
</evidence>
<evidence type="ECO:0000256" key="5">
    <source>
        <dbReference type="ARBA" id="ARBA00022692"/>
    </source>
</evidence>
<feature type="transmembrane region" description="Helical" evidence="9">
    <location>
        <begin position="278"/>
        <end position="302"/>
    </location>
</feature>
<gene>
    <name evidence="11" type="ORF">SAMN02745136_03442</name>
</gene>
<dbReference type="GO" id="GO:0009401">
    <property type="term" value="P:phosphoenolpyruvate-dependent sugar phosphotransferase system"/>
    <property type="evidence" value="ECO:0007669"/>
    <property type="project" value="InterPro"/>
</dbReference>
<comment type="subcellular location">
    <subcellularLocation>
        <location evidence="1">Cell membrane</location>
        <topology evidence="1">Multi-pass membrane protein</topology>
    </subcellularLocation>
</comment>
<dbReference type="GO" id="GO:0005886">
    <property type="term" value="C:plasma membrane"/>
    <property type="evidence" value="ECO:0007669"/>
    <property type="project" value="UniProtKB-SubCell"/>
</dbReference>
<dbReference type="InterPro" id="IPR051088">
    <property type="entry name" value="PTS_Sugar-EIIC/EIIB"/>
</dbReference>
<dbReference type="OrthoDB" id="1641940at2"/>
<dbReference type="STRING" id="1121322.SAMN02745136_03442"/>
<feature type="transmembrane region" description="Helical" evidence="9">
    <location>
        <begin position="178"/>
        <end position="199"/>
    </location>
</feature>
<feature type="transmembrane region" description="Helical" evidence="9">
    <location>
        <begin position="101"/>
        <end position="121"/>
    </location>
</feature>
<feature type="transmembrane region" description="Helical" evidence="9">
    <location>
        <begin position="339"/>
        <end position="358"/>
    </location>
</feature>
<evidence type="ECO:0000313" key="12">
    <source>
        <dbReference type="Proteomes" id="UP000184386"/>
    </source>
</evidence>
<evidence type="ECO:0000256" key="7">
    <source>
        <dbReference type="ARBA" id="ARBA00023136"/>
    </source>
</evidence>
<dbReference type="PIRSF" id="PIRSF006351">
    <property type="entry name" value="PTS_EIIC-Cellobiose"/>
    <property type="match status" value="1"/>
</dbReference>
<feature type="domain" description="PTS EIIC type-3" evidence="10">
    <location>
        <begin position="8"/>
        <end position="408"/>
    </location>
</feature>
<evidence type="ECO:0000256" key="2">
    <source>
        <dbReference type="ARBA" id="ARBA00022448"/>
    </source>
</evidence>
<evidence type="ECO:0000256" key="9">
    <source>
        <dbReference type="SAM" id="Phobius"/>
    </source>
</evidence>
<accession>A0A1M6VP07</accession>
<keyword evidence="5 9" id="KW-0812">Transmembrane</keyword>
<evidence type="ECO:0000256" key="4">
    <source>
        <dbReference type="ARBA" id="ARBA00022597"/>
    </source>
</evidence>
<dbReference type="NCBIfam" id="TIGR00410">
    <property type="entry name" value="lacE"/>
    <property type="match status" value="1"/>
</dbReference>
<protein>
    <recommendedName>
        <fullName evidence="8">Permease IIC component</fullName>
    </recommendedName>
</protein>
<keyword evidence="7 8" id="KW-0472">Membrane</keyword>
<proteinExistence type="predicted"/>